<protein>
    <recommendedName>
        <fullName evidence="9">Major facilitator superfamily (MFS) profile domain-containing protein</fullName>
    </recommendedName>
</protein>
<evidence type="ECO:0000313" key="11">
    <source>
        <dbReference type="Proteomes" id="UP001153636"/>
    </source>
</evidence>
<dbReference type="OrthoDB" id="6133115at2759"/>
<dbReference type="GO" id="GO:0005886">
    <property type="term" value="C:plasma membrane"/>
    <property type="evidence" value="ECO:0007669"/>
    <property type="project" value="UniProtKB-SubCell"/>
</dbReference>
<feature type="transmembrane region" description="Helical" evidence="8">
    <location>
        <begin position="432"/>
        <end position="450"/>
    </location>
</feature>
<dbReference type="SUPFAM" id="SSF103473">
    <property type="entry name" value="MFS general substrate transporter"/>
    <property type="match status" value="1"/>
</dbReference>
<feature type="transmembrane region" description="Helical" evidence="8">
    <location>
        <begin position="329"/>
        <end position="349"/>
    </location>
</feature>
<evidence type="ECO:0000256" key="8">
    <source>
        <dbReference type="SAM" id="Phobius"/>
    </source>
</evidence>
<reference evidence="10" key="1">
    <citation type="submission" date="2022-01" db="EMBL/GenBank/DDBJ databases">
        <authorList>
            <person name="King R."/>
        </authorList>
    </citation>
    <scope>NUCLEOTIDE SEQUENCE</scope>
</reference>
<keyword evidence="5 8" id="KW-0812">Transmembrane</keyword>
<feature type="transmembrane region" description="Helical" evidence="8">
    <location>
        <begin position="97"/>
        <end position="115"/>
    </location>
</feature>
<feature type="transmembrane region" description="Helical" evidence="8">
    <location>
        <begin position="182"/>
        <end position="200"/>
    </location>
</feature>
<feature type="transmembrane region" description="Helical" evidence="8">
    <location>
        <begin position="121"/>
        <end position="143"/>
    </location>
</feature>
<feature type="transmembrane region" description="Helical" evidence="8">
    <location>
        <begin position="155"/>
        <end position="176"/>
    </location>
</feature>
<feature type="transmembrane region" description="Helical" evidence="8">
    <location>
        <begin position="26"/>
        <end position="47"/>
    </location>
</feature>
<dbReference type="InterPro" id="IPR020846">
    <property type="entry name" value="MFS_dom"/>
</dbReference>
<evidence type="ECO:0000256" key="2">
    <source>
        <dbReference type="ARBA" id="ARBA00022448"/>
    </source>
</evidence>
<sequence length="472" mass="53075">MKTIEKIKKTEAAHETDEVERYWPQIFAILVGALSGFTDGVNIAWPSPYIVVITQDKDNYNISEEQASYFNTFHAVGFLIGCPIFGVLCDKIGRKKTYYSTAILHILGLLFAAFAKDIYLFYLSRICAGLANACFFAVFPTYVGEIANPTVRGSWGNAVASSMYLGELAINVIGSYVNVPTASYICLPLPMIFLVLFYAIPESPYYLIMKGREAEAKKSLIYFTRKENVEKDYIKLKEDVDRQLSESGSWVDLFKIKSNRRAVLAGTFLRFTQQTSGLGIFCFFTQSVFQKAGTNIGHQLASVIFMAVNMVLNIIVLLFIVHRFSRKKLYIASLASSGIVLYLLGTFFYADSHLNVDLSAVRWMPITGMISYLVCASYGLCVIPSLMMSELFSASIKGKAMAFLLIFMSLGNILINTSFYYLIEYLGFHSPFYLYAVANTIATVMSFYIIPETKGKTLEEIQQMLKQKKMKD</sequence>
<keyword evidence="3" id="KW-1003">Cell membrane</keyword>
<dbReference type="Proteomes" id="UP001153636">
    <property type="component" value="Chromosome 16"/>
</dbReference>
<dbReference type="Pfam" id="PF00083">
    <property type="entry name" value="Sugar_tr"/>
    <property type="match status" value="1"/>
</dbReference>
<accession>A0A9P0CM57</accession>
<keyword evidence="2" id="KW-0813">Transport</keyword>
<organism evidence="10 11">
    <name type="scientific">Psylliodes chrysocephalus</name>
    <dbReference type="NCBI Taxonomy" id="3402493"/>
    <lineage>
        <taxon>Eukaryota</taxon>
        <taxon>Metazoa</taxon>
        <taxon>Ecdysozoa</taxon>
        <taxon>Arthropoda</taxon>
        <taxon>Hexapoda</taxon>
        <taxon>Insecta</taxon>
        <taxon>Pterygota</taxon>
        <taxon>Neoptera</taxon>
        <taxon>Endopterygota</taxon>
        <taxon>Coleoptera</taxon>
        <taxon>Polyphaga</taxon>
        <taxon>Cucujiformia</taxon>
        <taxon>Chrysomeloidea</taxon>
        <taxon>Chrysomelidae</taxon>
        <taxon>Galerucinae</taxon>
        <taxon>Alticini</taxon>
        <taxon>Psylliodes</taxon>
    </lineage>
</organism>
<dbReference type="InterPro" id="IPR036259">
    <property type="entry name" value="MFS_trans_sf"/>
</dbReference>
<feature type="transmembrane region" description="Helical" evidence="8">
    <location>
        <begin position="400"/>
        <end position="420"/>
    </location>
</feature>
<dbReference type="InterPro" id="IPR050549">
    <property type="entry name" value="MFS_Trehalose_Transporter"/>
</dbReference>
<dbReference type="PANTHER" id="PTHR48021:SF46">
    <property type="entry name" value="MAJOR FACILITATOR SUPERFAMILY (MFS) PROFILE DOMAIN-CONTAINING PROTEIN"/>
    <property type="match status" value="1"/>
</dbReference>
<keyword evidence="7 8" id="KW-0472">Membrane</keyword>
<comment type="subcellular location">
    <subcellularLocation>
        <location evidence="1">Cell membrane</location>
        <topology evidence="1">Multi-pass membrane protein</topology>
    </subcellularLocation>
</comment>
<dbReference type="Gene3D" id="1.20.1250.20">
    <property type="entry name" value="MFS general substrate transporter like domains"/>
    <property type="match status" value="1"/>
</dbReference>
<dbReference type="InterPro" id="IPR005828">
    <property type="entry name" value="MFS_sugar_transport-like"/>
</dbReference>
<feature type="domain" description="Major facilitator superfamily (MFS) profile" evidence="9">
    <location>
        <begin position="28"/>
        <end position="454"/>
    </location>
</feature>
<proteinExistence type="predicted"/>
<feature type="transmembrane region" description="Helical" evidence="8">
    <location>
        <begin position="67"/>
        <end position="88"/>
    </location>
</feature>
<keyword evidence="6 8" id="KW-1133">Transmembrane helix</keyword>
<dbReference type="PANTHER" id="PTHR48021">
    <property type="match status" value="1"/>
</dbReference>
<dbReference type="PROSITE" id="PS50850">
    <property type="entry name" value="MFS"/>
    <property type="match status" value="1"/>
</dbReference>
<evidence type="ECO:0000313" key="10">
    <source>
        <dbReference type="EMBL" id="CAH1104161.1"/>
    </source>
</evidence>
<evidence type="ECO:0000259" key="9">
    <source>
        <dbReference type="PROSITE" id="PS50850"/>
    </source>
</evidence>
<evidence type="ECO:0000256" key="4">
    <source>
        <dbReference type="ARBA" id="ARBA00022597"/>
    </source>
</evidence>
<dbReference type="GO" id="GO:0022857">
    <property type="term" value="F:transmembrane transporter activity"/>
    <property type="evidence" value="ECO:0007669"/>
    <property type="project" value="InterPro"/>
</dbReference>
<keyword evidence="4" id="KW-0762">Sugar transport</keyword>
<evidence type="ECO:0000256" key="6">
    <source>
        <dbReference type="ARBA" id="ARBA00022989"/>
    </source>
</evidence>
<dbReference type="EMBL" id="OV651828">
    <property type="protein sequence ID" value="CAH1104161.1"/>
    <property type="molecule type" value="Genomic_DNA"/>
</dbReference>
<evidence type="ECO:0000256" key="5">
    <source>
        <dbReference type="ARBA" id="ARBA00022692"/>
    </source>
</evidence>
<feature type="transmembrane region" description="Helical" evidence="8">
    <location>
        <begin position="262"/>
        <end position="288"/>
    </location>
</feature>
<evidence type="ECO:0000256" key="1">
    <source>
        <dbReference type="ARBA" id="ARBA00004651"/>
    </source>
</evidence>
<gene>
    <name evidence="10" type="ORF">PSYICH_LOCUS5070</name>
</gene>
<name>A0A9P0CM57_9CUCU</name>
<keyword evidence="11" id="KW-1185">Reference proteome</keyword>
<feature type="transmembrane region" description="Helical" evidence="8">
    <location>
        <begin position="300"/>
        <end position="322"/>
    </location>
</feature>
<dbReference type="AlphaFoldDB" id="A0A9P0CM57"/>
<feature type="transmembrane region" description="Helical" evidence="8">
    <location>
        <begin position="369"/>
        <end position="388"/>
    </location>
</feature>
<dbReference type="FunFam" id="1.20.1250.20:FF:000218">
    <property type="entry name" value="facilitated trehalose transporter Tret1"/>
    <property type="match status" value="1"/>
</dbReference>
<evidence type="ECO:0000256" key="3">
    <source>
        <dbReference type="ARBA" id="ARBA00022475"/>
    </source>
</evidence>
<evidence type="ECO:0000256" key="7">
    <source>
        <dbReference type="ARBA" id="ARBA00023136"/>
    </source>
</evidence>